<feature type="transmembrane region" description="Helical" evidence="4">
    <location>
        <begin position="48"/>
        <end position="69"/>
    </location>
</feature>
<dbReference type="PANTHER" id="PTHR11414">
    <property type="entry name" value="CYSTATIN FAMILY MEMBER"/>
    <property type="match status" value="1"/>
</dbReference>
<dbReference type="GO" id="GO:0005829">
    <property type="term" value="C:cytosol"/>
    <property type="evidence" value="ECO:0007669"/>
    <property type="project" value="TreeGrafter"/>
</dbReference>
<dbReference type="InParanoid" id="A0A3B1IEV0"/>
<keyword evidence="4" id="KW-0812">Transmembrane</keyword>
<evidence type="ECO:0000256" key="1">
    <source>
        <dbReference type="ARBA" id="ARBA00009403"/>
    </source>
</evidence>
<dbReference type="Proteomes" id="UP000018467">
    <property type="component" value="Unassembled WGS sequence"/>
</dbReference>
<accession>A0A3B1IEV0</accession>
<keyword evidence="4" id="KW-1133">Transmembrane helix</keyword>
<reference evidence="6" key="1">
    <citation type="submission" date="2013-03" db="EMBL/GenBank/DDBJ databases">
        <authorList>
            <person name="Jeffery W."/>
            <person name="Warren W."/>
            <person name="Wilson R.K."/>
        </authorList>
    </citation>
    <scope>NUCLEOTIDE SEQUENCE</scope>
    <source>
        <strain evidence="6">female</strain>
    </source>
</reference>
<evidence type="ECO:0000256" key="4">
    <source>
        <dbReference type="SAM" id="Phobius"/>
    </source>
</evidence>
<dbReference type="AlphaFoldDB" id="A0A3B1IEV0"/>
<evidence type="ECO:0000313" key="6">
    <source>
        <dbReference type="Proteomes" id="UP000018467"/>
    </source>
</evidence>
<dbReference type="Gene3D" id="3.10.450.10">
    <property type="match status" value="1"/>
</dbReference>
<reference evidence="5" key="4">
    <citation type="submission" date="2025-09" db="UniProtKB">
        <authorList>
            <consortium name="Ensembl"/>
        </authorList>
    </citation>
    <scope>IDENTIFICATION</scope>
</reference>
<dbReference type="Bgee" id="ENSAMXG00000032998">
    <property type="expression patterns" value="Expressed in zone of skin and 14 other cell types or tissues"/>
</dbReference>
<organism evidence="5 6">
    <name type="scientific">Astyanax mexicanus</name>
    <name type="common">Blind cave fish</name>
    <name type="synonym">Astyanax fasciatus mexicanus</name>
    <dbReference type="NCBI Taxonomy" id="7994"/>
    <lineage>
        <taxon>Eukaryota</taxon>
        <taxon>Metazoa</taxon>
        <taxon>Chordata</taxon>
        <taxon>Craniata</taxon>
        <taxon>Vertebrata</taxon>
        <taxon>Euteleostomi</taxon>
        <taxon>Actinopterygii</taxon>
        <taxon>Neopterygii</taxon>
        <taxon>Teleostei</taxon>
        <taxon>Ostariophysi</taxon>
        <taxon>Characiformes</taxon>
        <taxon>Characoidei</taxon>
        <taxon>Acestrorhamphidae</taxon>
        <taxon>Acestrorhamphinae</taxon>
        <taxon>Astyanax</taxon>
    </lineage>
</organism>
<keyword evidence="3" id="KW-0789">Thiol protease inhibitor</keyword>
<dbReference type="GeneTree" id="ENSGT00990000207144"/>
<reference evidence="6" key="2">
    <citation type="journal article" date="2014" name="Nat. Commun.">
        <title>The cavefish genome reveals candidate genes for eye loss.</title>
        <authorList>
            <person name="McGaugh S.E."/>
            <person name="Gross J.B."/>
            <person name="Aken B."/>
            <person name="Blin M."/>
            <person name="Borowsky R."/>
            <person name="Chalopin D."/>
            <person name="Hinaux H."/>
            <person name="Jeffery W.R."/>
            <person name="Keene A."/>
            <person name="Ma L."/>
            <person name="Minx P."/>
            <person name="Murphy D."/>
            <person name="O'Quin K.E."/>
            <person name="Retaux S."/>
            <person name="Rohner N."/>
            <person name="Searle S.M."/>
            <person name="Stahl B.A."/>
            <person name="Tabin C."/>
            <person name="Volff J.N."/>
            <person name="Yoshizawa M."/>
            <person name="Warren W.C."/>
        </authorList>
    </citation>
    <scope>NUCLEOTIDE SEQUENCE [LARGE SCALE GENOMIC DNA]</scope>
    <source>
        <strain evidence="6">female</strain>
    </source>
</reference>
<keyword evidence="6" id="KW-1185">Reference proteome</keyword>
<dbReference type="Ensembl" id="ENSAMXT00000042536.1">
    <property type="protein sequence ID" value="ENSAMXP00000028201.1"/>
    <property type="gene ID" value="ENSAMXG00000032998.1"/>
</dbReference>
<sequence length="110" mass="12903">MEINKYRTILEEEKLLEAVKDSRSSSKTMTLNIQPELQWSYNDLDQRIFMCLILIIYVFILIIMCFSQVHVGGEEYVHLRVFKSLPHAGEKLQVHGVKTSKTHNEPISYF</sequence>
<evidence type="ECO:0000313" key="5">
    <source>
        <dbReference type="Ensembl" id="ENSAMXP00000028201.1"/>
    </source>
</evidence>
<keyword evidence="2" id="KW-0646">Protease inhibitor</keyword>
<protein>
    <submittedName>
        <fullName evidence="5">Uncharacterized protein</fullName>
    </submittedName>
</protein>
<evidence type="ECO:0000256" key="2">
    <source>
        <dbReference type="ARBA" id="ARBA00022690"/>
    </source>
</evidence>
<comment type="similarity">
    <text evidence="1">Belongs to the cystatin family.</text>
</comment>
<name>A0A3B1IEV0_ASTMX</name>
<dbReference type="GO" id="GO:0004869">
    <property type="term" value="F:cysteine-type endopeptidase inhibitor activity"/>
    <property type="evidence" value="ECO:0007669"/>
    <property type="project" value="UniProtKB-KW"/>
</dbReference>
<dbReference type="PANTHER" id="PTHR11414:SF21">
    <property type="entry name" value="CYSTATIN 14A, TANDEM DUPLICATE 1-RELATED"/>
    <property type="match status" value="1"/>
</dbReference>
<keyword evidence="4" id="KW-0472">Membrane</keyword>
<evidence type="ECO:0000256" key="3">
    <source>
        <dbReference type="ARBA" id="ARBA00022704"/>
    </source>
</evidence>
<reference evidence="5" key="3">
    <citation type="submission" date="2025-08" db="UniProtKB">
        <authorList>
            <consortium name="Ensembl"/>
        </authorList>
    </citation>
    <scope>IDENTIFICATION</scope>
</reference>
<dbReference type="STRING" id="7994.ENSAMXP00000028201"/>
<proteinExistence type="inferred from homology"/>
<dbReference type="InterPro" id="IPR001713">
    <property type="entry name" value="Prot_inh_stefin"/>
</dbReference>